<reference evidence="4 5" key="1">
    <citation type="submission" date="2016-11" db="EMBL/GenBank/DDBJ databases">
        <authorList>
            <person name="Jaros S."/>
            <person name="Januszkiewicz K."/>
            <person name="Wedrychowicz H."/>
        </authorList>
    </citation>
    <scope>NUCLEOTIDE SEQUENCE [LARGE SCALE GENOMIC DNA]</scope>
    <source>
        <strain evidence="4 5">DSM 15480</strain>
    </source>
</reference>
<dbReference type="Gene3D" id="3.40.980.10">
    <property type="entry name" value="MoaB/Mog-like domain"/>
    <property type="match status" value="1"/>
</dbReference>
<dbReference type="InterPro" id="IPR036425">
    <property type="entry name" value="MoaB/Mog-like_dom_sf"/>
</dbReference>
<dbReference type="Proteomes" id="UP000184301">
    <property type="component" value="Unassembled WGS sequence"/>
</dbReference>
<dbReference type="GO" id="GO:0006777">
    <property type="term" value="P:Mo-molybdopterin cofactor biosynthetic process"/>
    <property type="evidence" value="ECO:0007669"/>
    <property type="project" value="UniProtKB-KW"/>
</dbReference>
<dbReference type="SUPFAM" id="SSF53218">
    <property type="entry name" value="Molybdenum cofactor biosynthesis proteins"/>
    <property type="match status" value="1"/>
</dbReference>
<sequence length="153" mass="16699">MKAAIITADTLAYKTKDESAAAAVIKRLVEQVGFQVVFNAVLPEDEKVLATVMERLADGELVDVILTTGSTGVQKKDCVPEATRDVVERLVPGIPDAIRTYNIRYSKRAMLDRATAGIRGKTLIVNLPDTAKMVKEGLEYVMPELVHATESLK</sequence>
<evidence type="ECO:0000256" key="1">
    <source>
        <dbReference type="ARBA" id="ARBA00005046"/>
    </source>
</evidence>
<dbReference type="RefSeq" id="WP_073103782.1">
    <property type="nucleotide sequence ID" value="NZ_FQZY01000005.1"/>
</dbReference>
<protein>
    <submittedName>
        <fullName evidence="4">Molybdenum cofactor synthesis domain-containing protein</fullName>
    </submittedName>
</protein>
<organism evidence="4 5">
    <name type="scientific">Hespellia stercorisuis DSM 15480</name>
    <dbReference type="NCBI Taxonomy" id="1121950"/>
    <lineage>
        <taxon>Bacteria</taxon>
        <taxon>Bacillati</taxon>
        <taxon>Bacillota</taxon>
        <taxon>Clostridia</taxon>
        <taxon>Lachnospirales</taxon>
        <taxon>Lachnospiraceae</taxon>
        <taxon>Hespellia</taxon>
    </lineage>
</organism>
<feature type="domain" description="MoaB/Mog" evidence="3">
    <location>
        <begin position="3"/>
        <end position="148"/>
    </location>
</feature>
<accession>A0A1M6HU01</accession>
<dbReference type="AlphaFoldDB" id="A0A1M6HU01"/>
<comment type="pathway">
    <text evidence="1">Cofactor biosynthesis; molybdopterin biosynthesis.</text>
</comment>
<dbReference type="InterPro" id="IPR051920">
    <property type="entry name" value="MPT_Adenylyltrnsfr/MoaC-Rel"/>
</dbReference>
<dbReference type="InterPro" id="IPR001453">
    <property type="entry name" value="MoaB/Mog_dom"/>
</dbReference>
<proteinExistence type="predicted"/>
<dbReference type="Pfam" id="PF00994">
    <property type="entry name" value="MoCF_biosynth"/>
    <property type="match status" value="1"/>
</dbReference>
<dbReference type="EMBL" id="FQZY01000005">
    <property type="protein sequence ID" value="SHJ25650.1"/>
    <property type="molecule type" value="Genomic_DNA"/>
</dbReference>
<evidence type="ECO:0000313" key="4">
    <source>
        <dbReference type="EMBL" id="SHJ25650.1"/>
    </source>
</evidence>
<gene>
    <name evidence="4" type="ORF">SAMN02745243_00144</name>
</gene>
<evidence type="ECO:0000256" key="2">
    <source>
        <dbReference type="ARBA" id="ARBA00023150"/>
    </source>
</evidence>
<keyword evidence="5" id="KW-1185">Reference proteome</keyword>
<dbReference type="PANTHER" id="PTHR43764">
    <property type="entry name" value="MOLYBDENUM COFACTOR BIOSYNTHESIS"/>
    <property type="match status" value="1"/>
</dbReference>
<name>A0A1M6HU01_9FIRM</name>
<evidence type="ECO:0000259" key="3">
    <source>
        <dbReference type="SMART" id="SM00852"/>
    </source>
</evidence>
<dbReference type="OrthoDB" id="9784492at2"/>
<dbReference type="STRING" id="1121950.SAMN02745243_00144"/>
<evidence type="ECO:0000313" key="5">
    <source>
        <dbReference type="Proteomes" id="UP000184301"/>
    </source>
</evidence>
<dbReference type="PANTHER" id="PTHR43764:SF1">
    <property type="entry name" value="MOLYBDOPTERIN MOLYBDOTRANSFERASE"/>
    <property type="match status" value="1"/>
</dbReference>
<keyword evidence="2" id="KW-0501">Molybdenum cofactor biosynthesis</keyword>
<dbReference type="SMART" id="SM00852">
    <property type="entry name" value="MoCF_biosynth"/>
    <property type="match status" value="1"/>
</dbReference>